<dbReference type="GO" id="GO:0005739">
    <property type="term" value="C:mitochondrion"/>
    <property type="evidence" value="ECO:0007669"/>
    <property type="project" value="TreeGrafter"/>
</dbReference>
<sequence length="419" mass="44580">MYDVVVYGATGFTGQLTAQYLAEHPQAPAVALAGRNHAKLQKVRDALTGISDERRASIALVVASAEDAASIQALARSAKVVIDTVGPYAKLGGFEVARAVVEAGAGYVDLAGESIYCARLVQELHKRAQATHAVLVPSSGFDVLPFDLAAYFAVQEVKKALGPDADVDHVSCGFDVRASVSGGTLATMASMRTHPELLQYKHPYLLSPVQGTLQPKLFRSRWLPQFAKSGAYSLFAPHNTRVVSRSWGLLEEAHLPNRYGSTFRYLEAIAMPFHALAIIASLVFPIIAWLLVHIPHIDKLFAALAPPGTGASMATMRKGYANLRTMAYGRDGKTQALSVFRVQGDPGYLKTAAFLAETALTLALEKERLSPLARQGGVLTPATIGAEALAARLGQYAGVVIRSAPVPPGTDPATVLVEA</sequence>
<comment type="similarity">
    <text evidence="1">Belongs to the saccharopine dehydrogenase family.</text>
</comment>
<feature type="transmembrane region" description="Helical" evidence="2">
    <location>
        <begin position="271"/>
        <end position="292"/>
    </location>
</feature>
<dbReference type="GO" id="GO:0005811">
    <property type="term" value="C:lipid droplet"/>
    <property type="evidence" value="ECO:0007669"/>
    <property type="project" value="TreeGrafter"/>
</dbReference>
<dbReference type="InterPro" id="IPR036291">
    <property type="entry name" value="NAD(P)-bd_dom_sf"/>
</dbReference>
<feature type="domain" description="Saccharopine dehydrogenase NADP binding" evidence="3">
    <location>
        <begin position="4"/>
        <end position="130"/>
    </location>
</feature>
<evidence type="ECO:0000313" key="5">
    <source>
        <dbReference type="Proteomes" id="UP001217754"/>
    </source>
</evidence>
<keyword evidence="2" id="KW-0812">Transmembrane</keyword>
<evidence type="ECO:0000313" key="4">
    <source>
        <dbReference type="EMBL" id="WFD41065.1"/>
    </source>
</evidence>
<dbReference type="EMBL" id="CP119965">
    <property type="protein sequence ID" value="WFD41065.1"/>
    <property type="molecule type" value="Genomic_DNA"/>
</dbReference>
<evidence type="ECO:0000256" key="2">
    <source>
        <dbReference type="SAM" id="Phobius"/>
    </source>
</evidence>
<dbReference type="InterPro" id="IPR051276">
    <property type="entry name" value="Saccharopine_DH-like_oxidrdct"/>
</dbReference>
<protein>
    <recommendedName>
        <fullName evidence="3">Saccharopine dehydrogenase NADP binding domain-containing protein</fullName>
    </recommendedName>
</protein>
<dbReference type="PANTHER" id="PTHR12286:SF5">
    <property type="entry name" value="SACCHAROPINE DEHYDROGENASE-LIKE OXIDOREDUCTASE"/>
    <property type="match status" value="1"/>
</dbReference>
<organism evidence="4 5">
    <name type="scientific">Malassezia japonica</name>
    <dbReference type="NCBI Taxonomy" id="223818"/>
    <lineage>
        <taxon>Eukaryota</taxon>
        <taxon>Fungi</taxon>
        <taxon>Dikarya</taxon>
        <taxon>Basidiomycota</taxon>
        <taxon>Ustilaginomycotina</taxon>
        <taxon>Malasseziomycetes</taxon>
        <taxon>Malasseziales</taxon>
        <taxon>Malasseziaceae</taxon>
        <taxon>Malassezia</taxon>
    </lineage>
</organism>
<dbReference type="AlphaFoldDB" id="A0AAF0F1I2"/>
<proteinExistence type="inferred from homology"/>
<accession>A0AAF0F1I2</accession>
<dbReference type="InterPro" id="IPR005097">
    <property type="entry name" value="Sacchrp_dh_NADP-bd"/>
</dbReference>
<dbReference type="RefSeq" id="XP_060123962.1">
    <property type="nucleotide sequence ID" value="XM_060267979.1"/>
</dbReference>
<dbReference type="Gene3D" id="3.40.50.720">
    <property type="entry name" value="NAD(P)-binding Rossmann-like Domain"/>
    <property type="match status" value="1"/>
</dbReference>
<dbReference type="Proteomes" id="UP001217754">
    <property type="component" value="Chromosome 8"/>
</dbReference>
<dbReference type="GeneID" id="85227709"/>
<dbReference type="PANTHER" id="PTHR12286">
    <property type="entry name" value="SACCHAROPINE DEHYDROGENASE-LIKE OXIDOREDUCTASE"/>
    <property type="match status" value="1"/>
</dbReference>
<gene>
    <name evidence="4" type="ORF">MJAP1_004058</name>
</gene>
<dbReference type="GO" id="GO:0009247">
    <property type="term" value="P:glycolipid biosynthetic process"/>
    <property type="evidence" value="ECO:0007669"/>
    <property type="project" value="TreeGrafter"/>
</dbReference>
<keyword evidence="5" id="KW-1185">Reference proteome</keyword>
<evidence type="ECO:0000256" key="1">
    <source>
        <dbReference type="ARBA" id="ARBA00038048"/>
    </source>
</evidence>
<dbReference type="Pfam" id="PF03435">
    <property type="entry name" value="Sacchrp_dh_NADP"/>
    <property type="match status" value="1"/>
</dbReference>
<dbReference type="SUPFAM" id="SSF51735">
    <property type="entry name" value="NAD(P)-binding Rossmann-fold domains"/>
    <property type="match status" value="1"/>
</dbReference>
<keyword evidence="2" id="KW-1133">Transmembrane helix</keyword>
<name>A0AAF0F1I2_9BASI</name>
<keyword evidence="2" id="KW-0472">Membrane</keyword>
<evidence type="ECO:0000259" key="3">
    <source>
        <dbReference type="Pfam" id="PF03435"/>
    </source>
</evidence>
<reference evidence="4" key="1">
    <citation type="submission" date="2023-03" db="EMBL/GenBank/DDBJ databases">
        <title>Mating type loci evolution in Malassezia.</title>
        <authorList>
            <person name="Coelho M.A."/>
        </authorList>
    </citation>
    <scope>NUCLEOTIDE SEQUENCE</scope>
    <source>
        <strain evidence="4">CBS 9431</strain>
    </source>
</reference>
<dbReference type="GO" id="GO:0005886">
    <property type="term" value="C:plasma membrane"/>
    <property type="evidence" value="ECO:0007669"/>
    <property type="project" value="TreeGrafter"/>
</dbReference>